<dbReference type="SMART" id="SM00874">
    <property type="entry name" value="B5"/>
    <property type="match status" value="1"/>
</dbReference>
<dbReference type="SUPFAM" id="SSF54991">
    <property type="entry name" value="Anticodon-binding domain of PheRS"/>
    <property type="match status" value="1"/>
</dbReference>
<dbReference type="SUPFAM" id="SSF46955">
    <property type="entry name" value="Putative DNA-binding domain"/>
    <property type="match status" value="1"/>
</dbReference>
<evidence type="ECO:0000256" key="7">
    <source>
        <dbReference type="ARBA" id="ARBA00022723"/>
    </source>
</evidence>
<keyword evidence="12 15" id="KW-0648">Protein biosynthesis</keyword>
<dbReference type="PROSITE" id="PS51483">
    <property type="entry name" value="B5"/>
    <property type="match status" value="1"/>
</dbReference>
<evidence type="ECO:0000256" key="3">
    <source>
        <dbReference type="ARBA" id="ARBA00011209"/>
    </source>
</evidence>
<evidence type="ECO:0000256" key="5">
    <source>
        <dbReference type="ARBA" id="ARBA00022555"/>
    </source>
</evidence>
<dbReference type="Gene3D" id="2.40.50.140">
    <property type="entry name" value="Nucleic acid-binding proteins"/>
    <property type="match status" value="1"/>
</dbReference>
<dbReference type="GO" id="GO:0009328">
    <property type="term" value="C:phenylalanine-tRNA ligase complex"/>
    <property type="evidence" value="ECO:0007669"/>
    <property type="project" value="TreeGrafter"/>
</dbReference>
<keyword evidence="13 15" id="KW-0030">Aminoacyl-tRNA synthetase</keyword>
<dbReference type="Pfam" id="PF03483">
    <property type="entry name" value="B3_4"/>
    <property type="match status" value="1"/>
</dbReference>
<dbReference type="SUPFAM" id="SSF56037">
    <property type="entry name" value="PheT/TilS domain"/>
    <property type="match status" value="1"/>
</dbReference>
<dbReference type="Pfam" id="PF03147">
    <property type="entry name" value="FDX-ACB"/>
    <property type="match status" value="1"/>
</dbReference>
<dbReference type="EC" id="6.1.1.20" evidence="15"/>
<dbReference type="Gene3D" id="3.30.70.380">
    <property type="entry name" value="Ferrodoxin-fold anticodon-binding domain"/>
    <property type="match status" value="1"/>
</dbReference>
<dbReference type="InterPro" id="IPR036690">
    <property type="entry name" value="Fdx_antiC-bd_sf"/>
</dbReference>
<feature type="domain" description="FDX-ACB" evidence="18">
    <location>
        <begin position="711"/>
        <end position="803"/>
    </location>
</feature>
<comment type="cofactor">
    <cofactor evidence="15">
        <name>Mg(2+)</name>
        <dbReference type="ChEBI" id="CHEBI:18420"/>
    </cofactor>
    <text evidence="15">Binds 2 magnesium ions per tetramer.</text>
</comment>
<dbReference type="Pfam" id="PF03484">
    <property type="entry name" value="B5"/>
    <property type="match status" value="1"/>
</dbReference>
<evidence type="ECO:0000256" key="13">
    <source>
        <dbReference type="ARBA" id="ARBA00023146"/>
    </source>
</evidence>
<dbReference type="PROSITE" id="PS50886">
    <property type="entry name" value="TRBD"/>
    <property type="match status" value="1"/>
</dbReference>
<reference evidence="20 21" key="1">
    <citation type="submission" date="2020-08" db="EMBL/GenBank/DDBJ databases">
        <title>Genomic Encyclopedia of Type Strains, Phase IV (KMG-IV): sequencing the most valuable type-strain genomes for metagenomic binning, comparative biology and taxonomic classification.</title>
        <authorList>
            <person name="Goeker M."/>
        </authorList>
    </citation>
    <scope>NUCLEOTIDE SEQUENCE [LARGE SCALE GENOMIC DNA]</scope>
    <source>
        <strain evidence="20 21">DSM 105074</strain>
    </source>
</reference>
<evidence type="ECO:0000313" key="20">
    <source>
        <dbReference type="EMBL" id="MBB5283883.1"/>
    </source>
</evidence>
<dbReference type="PROSITE" id="PS51447">
    <property type="entry name" value="FDX_ACB"/>
    <property type="match status" value="1"/>
</dbReference>
<dbReference type="InterPro" id="IPR020825">
    <property type="entry name" value="Phe-tRNA_synthase-like_B3/B4"/>
</dbReference>
<evidence type="ECO:0000256" key="4">
    <source>
        <dbReference type="ARBA" id="ARBA00022490"/>
    </source>
</evidence>
<evidence type="ECO:0000256" key="12">
    <source>
        <dbReference type="ARBA" id="ARBA00022917"/>
    </source>
</evidence>
<feature type="binding site" evidence="15">
    <location>
        <position position="464"/>
    </location>
    <ligand>
        <name>Mg(2+)</name>
        <dbReference type="ChEBI" id="CHEBI:18420"/>
        <note>shared with alpha subunit</note>
    </ligand>
</feature>
<proteinExistence type="inferred from homology"/>
<dbReference type="PANTHER" id="PTHR10947:SF0">
    <property type="entry name" value="PHENYLALANINE--TRNA LIGASE BETA SUBUNIT"/>
    <property type="match status" value="1"/>
</dbReference>
<dbReference type="HAMAP" id="MF_00283">
    <property type="entry name" value="Phe_tRNA_synth_beta1"/>
    <property type="match status" value="1"/>
</dbReference>
<name>A0A840TRM5_9BACT</name>
<dbReference type="GO" id="GO:0005524">
    <property type="term" value="F:ATP binding"/>
    <property type="evidence" value="ECO:0007669"/>
    <property type="project" value="UniProtKB-UniRule"/>
</dbReference>
<comment type="subcellular location">
    <subcellularLocation>
        <location evidence="1 15">Cytoplasm</location>
    </subcellularLocation>
</comment>
<dbReference type="InterPro" id="IPR009061">
    <property type="entry name" value="DNA-bd_dom_put_sf"/>
</dbReference>
<dbReference type="InterPro" id="IPR012340">
    <property type="entry name" value="NA-bd_OB-fold"/>
</dbReference>
<dbReference type="InterPro" id="IPR005146">
    <property type="entry name" value="B3/B4_tRNA-bd"/>
</dbReference>
<dbReference type="CDD" id="cd00769">
    <property type="entry name" value="PheRS_beta_core"/>
    <property type="match status" value="1"/>
</dbReference>
<dbReference type="InterPro" id="IPR005147">
    <property type="entry name" value="tRNA_synthase_B5-dom"/>
</dbReference>
<dbReference type="Gene3D" id="3.50.40.10">
    <property type="entry name" value="Phenylalanyl-trna Synthetase, Chain B, domain 3"/>
    <property type="match status" value="1"/>
</dbReference>
<evidence type="ECO:0000256" key="6">
    <source>
        <dbReference type="ARBA" id="ARBA00022598"/>
    </source>
</evidence>
<dbReference type="Gene3D" id="3.30.930.10">
    <property type="entry name" value="Bira Bifunctional Protein, Domain 2"/>
    <property type="match status" value="1"/>
</dbReference>
<evidence type="ECO:0000259" key="17">
    <source>
        <dbReference type="PROSITE" id="PS50886"/>
    </source>
</evidence>
<evidence type="ECO:0000256" key="14">
    <source>
        <dbReference type="ARBA" id="ARBA00049255"/>
    </source>
</evidence>
<dbReference type="InterPro" id="IPR045864">
    <property type="entry name" value="aa-tRNA-synth_II/BPL/LPL"/>
</dbReference>
<dbReference type="NCBIfam" id="NF045760">
    <property type="entry name" value="YtpR"/>
    <property type="match status" value="1"/>
</dbReference>
<feature type="binding site" evidence="15">
    <location>
        <position position="470"/>
    </location>
    <ligand>
        <name>Mg(2+)</name>
        <dbReference type="ChEBI" id="CHEBI:18420"/>
        <note>shared with alpha subunit</note>
    </ligand>
</feature>
<feature type="binding site" evidence="15">
    <location>
        <position position="473"/>
    </location>
    <ligand>
        <name>Mg(2+)</name>
        <dbReference type="ChEBI" id="CHEBI:18420"/>
        <note>shared with alpha subunit</note>
    </ligand>
</feature>
<comment type="caution">
    <text evidence="20">The sequence shown here is derived from an EMBL/GenBank/DDBJ whole genome shotgun (WGS) entry which is preliminary data.</text>
</comment>
<protein>
    <recommendedName>
        <fullName evidence="15">Phenylalanine--tRNA ligase beta subunit</fullName>
        <ecNumber evidence="15">6.1.1.20</ecNumber>
    </recommendedName>
    <alternativeName>
        <fullName evidence="15">Phenylalanyl-tRNA synthetase beta subunit</fullName>
        <shortName evidence="15">PheRS</shortName>
    </alternativeName>
</protein>
<keyword evidence="6 15" id="KW-0436">Ligase</keyword>
<dbReference type="InterPro" id="IPR004532">
    <property type="entry name" value="Phe-tRNA-ligase_IIc_bsu_bact"/>
</dbReference>
<dbReference type="SUPFAM" id="SSF50249">
    <property type="entry name" value="Nucleic acid-binding proteins"/>
    <property type="match status" value="1"/>
</dbReference>
<keyword evidence="8 15" id="KW-0547">Nucleotide-binding</keyword>
<dbReference type="RefSeq" id="WP_184173646.1">
    <property type="nucleotide sequence ID" value="NZ_JACHGF010000002.1"/>
</dbReference>
<accession>A0A840TRM5</accession>
<dbReference type="Pfam" id="PF01588">
    <property type="entry name" value="tRNA_bind"/>
    <property type="match status" value="1"/>
</dbReference>
<evidence type="ECO:0000256" key="9">
    <source>
        <dbReference type="ARBA" id="ARBA00022840"/>
    </source>
</evidence>
<feature type="domain" description="TRNA-binding" evidence="17">
    <location>
        <begin position="42"/>
        <end position="156"/>
    </location>
</feature>
<dbReference type="GO" id="GO:0000049">
    <property type="term" value="F:tRNA binding"/>
    <property type="evidence" value="ECO:0007669"/>
    <property type="project" value="UniProtKB-UniRule"/>
</dbReference>
<dbReference type="GO" id="GO:0004826">
    <property type="term" value="F:phenylalanine-tRNA ligase activity"/>
    <property type="evidence" value="ECO:0007669"/>
    <property type="project" value="UniProtKB-UniRule"/>
</dbReference>
<keyword evidence="4 15" id="KW-0963">Cytoplasm</keyword>
<evidence type="ECO:0000256" key="16">
    <source>
        <dbReference type="PROSITE-ProRule" id="PRU00209"/>
    </source>
</evidence>
<keyword evidence="5 16" id="KW-0820">tRNA-binding</keyword>
<dbReference type="InterPro" id="IPR002547">
    <property type="entry name" value="tRNA-bd_dom"/>
</dbReference>
<evidence type="ECO:0000256" key="1">
    <source>
        <dbReference type="ARBA" id="ARBA00004496"/>
    </source>
</evidence>
<dbReference type="SMART" id="SM00896">
    <property type="entry name" value="FDX-ACB"/>
    <property type="match status" value="1"/>
</dbReference>
<feature type="binding site" evidence="15">
    <location>
        <position position="474"/>
    </location>
    <ligand>
        <name>Mg(2+)</name>
        <dbReference type="ChEBI" id="CHEBI:18420"/>
        <note>shared with alpha subunit</note>
    </ligand>
</feature>
<keyword evidence="10 15" id="KW-0460">Magnesium</keyword>
<evidence type="ECO:0000259" key="19">
    <source>
        <dbReference type="PROSITE" id="PS51483"/>
    </source>
</evidence>
<dbReference type="GO" id="GO:0006432">
    <property type="term" value="P:phenylalanyl-tRNA aminoacylation"/>
    <property type="evidence" value="ECO:0007669"/>
    <property type="project" value="UniProtKB-UniRule"/>
</dbReference>
<dbReference type="InterPro" id="IPR041616">
    <property type="entry name" value="PheRS_beta_core"/>
</dbReference>
<evidence type="ECO:0000256" key="10">
    <source>
        <dbReference type="ARBA" id="ARBA00022842"/>
    </source>
</evidence>
<dbReference type="EMBL" id="JACHGF010000002">
    <property type="protein sequence ID" value="MBB5283883.1"/>
    <property type="molecule type" value="Genomic_DNA"/>
</dbReference>
<keyword evidence="21" id="KW-1185">Reference proteome</keyword>
<dbReference type="NCBIfam" id="TIGR00472">
    <property type="entry name" value="pheT_bact"/>
    <property type="match status" value="1"/>
</dbReference>
<evidence type="ECO:0000256" key="8">
    <source>
        <dbReference type="ARBA" id="ARBA00022741"/>
    </source>
</evidence>
<dbReference type="GO" id="GO:0000287">
    <property type="term" value="F:magnesium ion binding"/>
    <property type="evidence" value="ECO:0007669"/>
    <property type="project" value="UniProtKB-UniRule"/>
</dbReference>
<dbReference type="FunFam" id="3.50.40.10:FF:000001">
    <property type="entry name" value="Phenylalanine--tRNA ligase beta subunit"/>
    <property type="match status" value="1"/>
</dbReference>
<sequence length="804" mass="89266">MKISYKWLNDLIELTETPDELGRWLTATGLEVEGIEEVETVKGGLRGVVVGEVLSCEPHPDADRLRLTTVDVGQEAPLSIVCGAPNVAAGQKVLVATLGTTLYPTGSEQPLVMKKAKIRGALSEGMICAEDELGLGTSHAGILVLNTNLPNGTPAAEYLGMSSDYTIEIGLTPNRADAASHYGVARDLKAVLGKRIQLPAVATFRVDNHQLPIEIRVDNTEACPRYAGVTLTGLRVEDSPAWLKARLTAIGVRPVNNVVDATNYVCHELGQPLHAFDASQVKGNQVVVKTLPEGTLFTTLDGQERKLLATDLMICNAEEPMCLAGVFGGAKSGVTEATTAIFLESAYFSPAWVRRTAQHHGLKTDASFRFERGTDPNLPLYALQRAALLIQEVAGGQVSSEVLDVYPSPIADFQVPVKYRNVDRLIGKVLDRALIQRILESLDIRVEAVHEGGFTAVVPPYRVDVQREADVVEEILRIYGFDNLELSEALSSDYISDFPVNDPDKLRLRATELLAANGFQEIITNSLTKPIAQETLRESLLGEEVRILNYLSEELSVMRQTMLLSGLETVAYNLNRKQRDLKLFEFGKTYHKVNGKYVEKNHLSLLITGHVRPETWIEKAREVQFHDLASSVTQLLAALRVKSTETTEADRSLFQYGLTHTLNRKPLVSLGLVDPQLARLAEVKVPVFYADFDWDYLLKQYSAVVEYREVPRFPEVRRDLSLVLEKTVSFEQLRQLAERTEKQLLRKVNAFDVYEGENLLGKKAYALSFTLQDDQQTLTDKVIDKTMQRLMAAFERELGAVIRK</sequence>
<dbReference type="Pfam" id="PF17759">
    <property type="entry name" value="tRNA_synthFbeta"/>
    <property type="match status" value="1"/>
</dbReference>
<dbReference type="CDD" id="cd02796">
    <property type="entry name" value="tRNA_bind_bactPheRS"/>
    <property type="match status" value="1"/>
</dbReference>
<dbReference type="AlphaFoldDB" id="A0A840TRM5"/>
<evidence type="ECO:0000256" key="11">
    <source>
        <dbReference type="ARBA" id="ARBA00022884"/>
    </source>
</evidence>
<dbReference type="InterPro" id="IPR005121">
    <property type="entry name" value="Fdx_antiC-bd"/>
</dbReference>
<evidence type="ECO:0000256" key="15">
    <source>
        <dbReference type="HAMAP-Rule" id="MF_00283"/>
    </source>
</evidence>
<feature type="domain" description="B5" evidence="19">
    <location>
        <begin position="410"/>
        <end position="486"/>
    </location>
</feature>
<dbReference type="InterPro" id="IPR033714">
    <property type="entry name" value="tRNA_bind_bactPheRS"/>
</dbReference>
<dbReference type="FunFam" id="2.40.50.140:FF:000045">
    <property type="entry name" value="Phenylalanine--tRNA ligase beta subunit"/>
    <property type="match status" value="1"/>
</dbReference>
<dbReference type="InterPro" id="IPR045060">
    <property type="entry name" value="Phe-tRNA-ligase_IIc_bsu"/>
</dbReference>
<keyword evidence="11 16" id="KW-0694">RNA-binding</keyword>
<keyword evidence="7 15" id="KW-0479">Metal-binding</keyword>
<comment type="similarity">
    <text evidence="2 15">Belongs to the phenylalanyl-tRNA synthetase beta subunit family. Type 1 subfamily.</text>
</comment>
<keyword evidence="9 15" id="KW-0067">ATP-binding</keyword>
<dbReference type="SMART" id="SM00873">
    <property type="entry name" value="B3_4"/>
    <property type="match status" value="1"/>
</dbReference>
<gene>
    <name evidence="15" type="primary">pheT</name>
    <name evidence="20" type="ORF">HNQ92_002009</name>
</gene>
<organism evidence="20 21">
    <name type="scientific">Rhabdobacter roseus</name>
    <dbReference type="NCBI Taxonomy" id="1655419"/>
    <lineage>
        <taxon>Bacteria</taxon>
        <taxon>Pseudomonadati</taxon>
        <taxon>Bacteroidota</taxon>
        <taxon>Cytophagia</taxon>
        <taxon>Cytophagales</taxon>
        <taxon>Cytophagaceae</taxon>
        <taxon>Rhabdobacter</taxon>
    </lineage>
</organism>
<evidence type="ECO:0000259" key="18">
    <source>
        <dbReference type="PROSITE" id="PS51447"/>
    </source>
</evidence>
<comment type="subunit">
    <text evidence="3 15">Tetramer of two alpha and two beta subunits.</text>
</comment>
<dbReference type="Proteomes" id="UP000557307">
    <property type="component" value="Unassembled WGS sequence"/>
</dbReference>
<comment type="catalytic activity">
    <reaction evidence="14 15">
        <text>tRNA(Phe) + L-phenylalanine + ATP = L-phenylalanyl-tRNA(Phe) + AMP + diphosphate + H(+)</text>
        <dbReference type="Rhea" id="RHEA:19413"/>
        <dbReference type="Rhea" id="RHEA-COMP:9668"/>
        <dbReference type="Rhea" id="RHEA-COMP:9699"/>
        <dbReference type="ChEBI" id="CHEBI:15378"/>
        <dbReference type="ChEBI" id="CHEBI:30616"/>
        <dbReference type="ChEBI" id="CHEBI:33019"/>
        <dbReference type="ChEBI" id="CHEBI:58095"/>
        <dbReference type="ChEBI" id="CHEBI:78442"/>
        <dbReference type="ChEBI" id="CHEBI:78531"/>
        <dbReference type="ChEBI" id="CHEBI:456215"/>
        <dbReference type="EC" id="6.1.1.20"/>
    </reaction>
</comment>
<dbReference type="PANTHER" id="PTHR10947">
    <property type="entry name" value="PHENYLALANYL-TRNA SYNTHETASE BETA CHAIN AND LEUCINE-RICH REPEAT-CONTAINING PROTEIN 47"/>
    <property type="match status" value="1"/>
</dbReference>
<evidence type="ECO:0000256" key="2">
    <source>
        <dbReference type="ARBA" id="ARBA00008653"/>
    </source>
</evidence>
<dbReference type="Gene3D" id="3.30.56.10">
    <property type="match status" value="2"/>
</dbReference>
<evidence type="ECO:0000313" key="21">
    <source>
        <dbReference type="Proteomes" id="UP000557307"/>
    </source>
</evidence>
<dbReference type="SUPFAM" id="SSF55681">
    <property type="entry name" value="Class II aaRS and biotin synthetases"/>
    <property type="match status" value="1"/>
</dbReference>